<evidence type="ECO:0000256" key="1">
    <source>
        <dbReference type="SAM" id="MobiDB-lite"/>
    </source>
</evidence>
<name>A0FL59_LACPA</name>
<evidence type="ECO:0000313" key="2">
    <source>
        <dbReference type="EMBL" id="ABK27707.1"/>
    </source>
</evidence>
<sequence length="50" mass="5542">MSHPLIPTNPNPTFSFLLLQSSNRRSSPKRSQQKGRPPSGPFCCTRSQAT</sequence>
<reference evidence="2" key="1">
    <citation type="journal article" date="2006" name="Appl. Environ. Microbiol.">
        <title>Identification of a putative operon involved in fructooligosaccharide utilization by Lactobacillus paracasei.</title>
        <authorList>
            <person name="Goh Y.J."/>
            <person name="Zhang C."/>
            <person name="Benson A.K."/>
            <person name="Schlegel V."/>
            <person name="Lee J.H."/>
            <person name="Hutkins R.W."/>
        </authorList>
    </citation>
    <scope>NUCLEOTIDE SEQUENCE</scope>
    <source>
        <strain evidence="2">1195</strain>
    </source>
</reference>
<proteinExistence type="predicted"/>
<dbReference type="AlphaFoldDB" id="A0FL59"/>
<organism evidence="2">
    <name type="scientific">Lacticaseibacillus paracasei</name>
    <name type="common">Lactobacillus paracasei</name>
    <dbReference type="NCBI Taxonomy" id="1597"/>
    <lineage>
        <taxon>Bacteria</taxon>
        <taxon>Bacillati</taxon>
        <taxon>Bacillota</taxon>
        <taxon>Bacilli</taxon>
        <taxon>Lactobacillales</taxon>
        <taxon>Lactobacillaceae</taxon>
        <taxon>Lacticaseibacillus</taxon>
    </lineage>
</organism>
<protein>
    <submittedName>
        <fullName evidence="2">Uncharacterized protein</fullName>
    </submittedName>
</protein>
<feature type="region of interest" description="Disordered" evidence="1">
    <location>
        <begin position="20"/>
        <end position="50"/>
    </location>
</feature>
<accession>A0FL59</accession>
<dbReference type="EMBL" id="EF030864">
    <property type="protein sequence ID" value="ABK27707.1"/>
    <property type="molecule type" value="Genomic_DNA"/>
</dbReference>